<accession>A0A5E4NA65</accession>
<evidence type="ECO:0000313" key="2">
    <source>
        <dbReference type="Proteomes" id="UP000325440"/>
    </source>
</evidence>
<organism evidence="1 2">
    <name type="scientific">Cinara cedri</name>
    <dbReference type="NCBI Taxonomy" id="506608"/>
    <lineage>
        <taxon>Eukaryota</taxon>
        <taxon>Metazoa</taxon>
        <taxon>Ecdysozoa</taxon>
        <taxon>Arthropoda</taxon>
        <taxon>Hexapoda</taxon>
        <taxon>Insecta</taxon>
        <taxon>Pterygota</taxon>
        <taxon>Neoptera</taxon>
        <taxon>Paraneoptera</taxon>
        <taxon>Hemiptera</taxon>
        <taxon>Sternorrhyncha</taxon>
        <taxon>Aphidomorpha</taxon>
        <taxon>Aphidoidea</taxon>
        <taxon>Aphididae</taxon>
        <taxon>Lachninae</taxon>
        <taxon>Cinara</taxon>
    </lineage>
</organism>
<dbReference type="EMBL" id="CABPRJ010001924">
    <property type="protein sequence ID" value="VVC41705.1"/>
    <property type="molecule type" value="Genomic_DNA"/>
</dbReference>
<dbReference type="Proteomes" id="UP000325440">
    <property type="component" value="Unassembled WGS sequence"/>
</dbReference>
<dbReference type="AlphaFoldDB" id="A0A5E4NA65"/>
<protein>
    <submittedName>
        <fullName evidence="1">Uncharacterized protein</fullName>
    </submittedName>
</protein>
<reference evidence="1 2" key="1">
    <citation type="submission" date="2019-08" db="EMBL/GenBank/DDBJ databases">
        <authorList>
            <person name="Alioto T."/>
            <person name="Alioto T."/>
            <person name="Gomez Garrido J."/>
        </authorList>
    </citation>
    <scope>NUCLEOTIDE SEQUENCE [LARGE SCALE GENOMIC DNA]</scope>
</reference>
<dbReference type="OrthoDB" id="6627794at2759"/>
<name>A0A5E4NA65_9HEMI</name>
<gene>
    <name evidence="1" type="ORF">CINCED_3A020106</name>
</gene>
<keyword evidence="2" id="KW-1185">Reference proteome</keyword>
<evidence type="ECO:0000313" key="1">
    <source>
        <dbReference type="EMBL" id="VVC41705.1"/>
    </source>
</evidence>
<sequence>MMILTPWDWQQTVRQCFSNYNVLNMEQDFLQFNALFKGKNAPFIHRKQNVEKEKVLLSSSVHIQVRQENPGIIYLKSSFDSEFDAVDLNRIKRRSRRLEDSKDKFLTHLPMKSAV</sequence>
<proteinExistence type="predicted"/>